<dbReference type="AlphaFoldDB" id="B9JF65"/>
<gene>
    <name evidence="2" type="ordered locus">Arad_2338</name>
</gene>
<evidence type="ECO:0000256" key="1">
    <source>
        <dbReference type="SAM" id="Phobius"/>
    </source>
</evidence>
<feature type="transmembrane region" description="Helical" evidence="1">
    <location>
        <begin position="17"/>
        <end position="36"/>
    </location>
</feature>
<dbReference type="STRING" id="311403.Arad_2338"/>
<protein>
    <submittedName>
        <fullName evidence="2">Uncharacterized protein</fullName>
    </submittedName>
</protein>
<evidence type="ECO:0000313" key="2">
    <source>
        <dbReference type="EMBL" id="ACM26555.1"/>
    </source>
</evidence>
<dbReference type="HOGENOM" id="CLU_3179305_0_0_5"/>
<name>B9JF65_RHIR8</name>
<sequence>MGADGEHPHYPTNLSPILIIVSNAAALFPTPMHFGLRLAPRYPSKR</sequence>
<dbReference type="Proteomes" id="UP000001600">
    <property type="component" value="Chromosome 1"/>
</dbReference>
<organism evidence="2 3">
    <name type="scientific">Rhizobium rhizogenes (strain K84 / ATCC BAA-868)</name>
    <name type="common">Agrobacterium radiobacter</name>
    <dbReference type="NCBI Taxonomy" id="311403"/>
    <lineage>
        <taxon>Bacteria</taxon>
        <taxon>Pseudomonadati</taxon>
        <taxon>Pseudomonadota</taxon>
        <taxon>Alphaproteobacteria</taxon>
        <taxon>Hyphomicrobiales</taxon>
        <taxon>Rhizobiaceae</taxon>
        <taxon>Rhizobium/Agrobacterium group</taxon>
        <taxon>Rhizobium</taxon>
    </lineage>
</organism>
<keyword evidence="1" id="KW-1133">Transmembrane helix</keyword>
<evidence type="ECO:0000313" key="3">
    <source>
        <dbReference type="Proteomes" id="UP000001600"/>
    </source>
</evidence>
<dbReference type="EMBL" id="CP000628">
    <property type="protein sequence ID" value="ACM26555.1"/>
    <property type="molecule type" value="Genomic_DNA"/>
</dbReference>
<keyword evidence="1" id="KW-0812">Transmembrane</keyword>
<reference evidence="2 3" key="1">
    <citation type="journal article" date="2009" name="J. Bacteriol.">
        <title>Genome sequences of three Agrobacterium biovars help elucidate the evolution of multichromosome genomes in bacteria.</title>
        <authorList>
            <person name="Slater S.C."/>
            <person name="Goldman B.S."/>
            <person name="Goodner B."/>
            <person name="Setubal J.C."/>
            <person name="Farrand S.K."/>
            <person name="Nester E.W."/>
            <person name="Burr T.J."/>
            <person name="Banta L."/>
            <person name="Dickerman A.W."/>
            <person name="Paulsen I."/>
            <person name="Otten L."/>
            <person name="Suen G."/>
            <person name="Welch R."/>
            <person name="Almeida N.F."/>
            <person name="Arnold F."/>
            <person name="Burton O.T."/>
            <person name="Du Z."/>
            <person name="Ewing A."/>
            <person name="Godsy E."/>
            <person name="Heisel S."/>
            <person name="Houmiel K.L."/>
            <person name="Jhaveri J."/>
            <person name="Lu J."/>
            <person name="Miller N.M."/>
            <person name="Norton S."/>
            <person name="Chen Q."/>
            <person name="Phoolcharoen W."/>
            <person name="Ohlin V."/>
            <person name="Ondrusek D."/>
            <person name="Pride N."/>
            <person name="Stricklin S.L."/>
            <person name="Sun J."/>
            <person name="Wheeler C."/>
            <person name="Wilson L."/>
            <person name="Zhu H."/>
            <person name="Wood D.W."/>
        </authorList>
    </citation>
    <scope>NUCLEOTIDE SEQUENCE [LARGE SCALE GENOMIC DNA]</scope>
    <source>
        <strain evidence="3">K84 / ATCC BAA-868</strain>
    </source>
</reference>
<keyword evidence="1" id="KW-0472">Membrane</keyword>
<accession>B9JF65</accession>
<proteinExistence type="predicted"/>
<dbReference type="KEGG" id="ara:Arad_2338"/>